<dbReference type="SUPFAM" id="SSF48452">
    <property type="entry name" value="TPR-like"/>
    <property type="match status" value="1"/>
</dbReference>
<evidence type="ECO:0000313" key="5">
    <source>
        <dbReference type="Proteomes" id="UP000663829"/>
    </source>
</evidence>
<evidence type="ECO:0000313" key="4">
    <source>
        <dbReference type="EMBL" id="CAF3986303.1"/>
    </source>
</evidence>
<reference evidence="2" key="1">
    <citation type="submission" date="2021-02" db="EMBL/GenBank/DDBJ databases">
        <authorList>
            <person name="Nowell W R."/>
        </authorList>
    </citation>
    <scope>NUCLEOTIDE SEQUENCE</scope>
</reference>
<dbReference type="Proteomes" id="UP000681722">
    <property type="component" value="Unassembled WGS sequence"/>
</dbReference>
<proteinExistence type="predicted"/>
<dbReference type="Proteomes" id="UP000682733">
    <property type="component" value="Unassembled WGS sequence"/>
</dbReference>
<evidence type="ECO:0008006" key="6">
    <source>
        <dbReference type="Google" id="ProtNLM"/>
    </source>
</evidence>
<dbReference type="PROSITE" id="PS51996">
    <property type="entry name" value="TR_MART"/>
    <property type="match status" value="1"/>
</dbReference>
<dbReference type="EMBL" id="CAJNOK010012964">
    <property type="protein sequence ID" value="CAF1175118.1"/>
    <property type="molecule type" value="Genomic_DNA"/>
</dbReference>
<keyword evidence="5" id="KW-1185">Reference proteome</keyword>
<evidence type="ECO:0000313" key="3">
    <source>
        <dbReference type="EMBL" id="CAF3977397.1"/>
    </source>
</evidence>
<dbReference type="SUPFAM" id="SSF56399">
    <property type="entry name" value="ADP-ribosylation"/>
    <property type="match status" value="1"/>
</dbReference>
<organism evidence="2 5">
    <name type="scientific">Didymodactylos carnosus</name>
    <dbReference type="NCBI Taxonomy" id="1234261"/>
    <lineage>
        <taxon>Eukaryota</taxon>
        <taxon>Metazoa</taxon>
        <taxon>Spiralia</taxon>
        <taxon>Gnathifera</taxon>
        <taxon>Rotifera</taxon>
        <taxon>Eurotatoria</taxon>
        <taxon>Bdelloidea</taxon>
        <taxon>Philodinida</taxon>
        <taxon>Philodinidae</taxon>
        <taxon>Didymodactylos</taxon>
    </lineage>
</organism>
<dbReference type="Proteomes" id="UP000677228">
    <property type="component" value="Unassembled WGS sequence"/>
</dbReference>
<accession>A0A814XDD4</accession>
<sequence>MKQDKGAIFSEVGRQKNTTDMSGSWWPTFVQLLCNLPYPENSCQSLVSTLKKYYQDNPAELNKLDEFERTYTPETAIWWYTRDAFLYRLLNKALRQHNIETLFLFGFCVRDIYNQLKKEHKKLGHMLDEEPIYRVYRGQMMSLDEIKHLERGANPNNSVRADYIVVNSFFSTANDRSMALLMLDPLIKASDELQNVLFEIELDVRNESRPFANISHLSNFTSENEVLLMAGIELQIVLVVFDDGSKAYIMESKLNEDEIVTMDDSFPDSTEKEVLKNCLDQVLKCHFLVDPEDLDIIFDGLRQIFPSDAGWFEAFKHQCLADYELVSEENAGSTFFHYKKAIEIYKNYLNNRDLNFAANIASIHYSVGSIYASQVYDRQSAANHYDLGIQCVTSSLRKTTKPKHLTELYKIIGDLYRSKPSNLNKKKSNENSLNANKYRQLQLQEMLKCYSPDHIKLADCFYDLAHQQNSNSLFEEAVKRFGKAIEIHYSQRWPRFDVIKSIYKELSEIFITEKKDYTHALYYKQKQLETVEDHLKTDYQKSWKMSQLAECHIELADIYVKLNRLESANENLLVAKTIWENKDDTDKDRKIKEINEKLEYIASLS</sequence>
<protein>
    <recommendedName>
        <fullName evidence="6">Tetratricopeptide repeat protein</fullName>
    </recommendedName>
</protein>
<dbReference type="EMBL" id="CAJOBC010009028">
    <property type="protein sequence ID" value="CAF3977397.1"/>
    <property type="molecule type" value="Genomic_DNA"/>
</dbReference>
<dbReference type="EMBL" id="CAJNOQ010009027">
    <property type="protein sequence ID" value="CAF1213462.1"/>
    <property type="molecule type" value="Genomic_DNA"/>
</dbReference>
<dbReference type="AlphaFoldDB" id="A0A814XDD4"/>
<evidence type="ECO:0000313" key="1">
    <source>
        <dbReference type="EMBL" id="CAF1175118.1"/>
    </source>
</evidence>
<name>A0A814XDD4_9BILA</name>
<dbReference type="Proteomes" id="UP000663829">
    <property type="component" value="Unassembled WGS sequence"/>
</dbReference>
<evidence type="ECO:0000313" key="2">
    <source>
        <dbReference type="EMBL" id="CAF1213462.1"/>
    </source>
</evidence>
<comment type="caution">
    <text evidence="2">The sequence shown here is derived from an EMBL/GenBank/DDBJ whole genome shotgun (WGS) entry which is preliminary data.</text>
</comment>
<dbReference type="EMBL" id="CAJOBA010034487">
    <property type="protein sequence ID" value="CAF3986303.1"/>
    <property type="molecule type" value="Genomic_DNA"/>
</dbReference>
<gene>
    <name evidence="2" type="ORF">GPM918_LOCUS24331</name>
    <name evidence="1" type="ORF">OVA965_LOCUS22772</name>
    <name evidence="3" type="ORF">SRO942_LOCUS24330</name>
    <name evidence="4" type="ORF">TMI583_LOCUS23485</name>
</gene>
<dbReference type="OrthoDB" id="10069406at2759"/>
<dbReference type="Gene3D" id="3.90.176.10">
    <property type="entry name" value="Toxin ADP-ribosyltransferase, Chain A, domain 1"/>
    <property type="match status" value="1"/>
</dbReference>
<dbReference type="Gene3D" id="1.25.40.10">
    <property type="entry name" value="Tetratricopeptide repeat domain"/>
    <property type="match status" value="1"/>
</dbReference>
<dbReference type="InterPro" id="IPR011990">
    <property type="entry name" value="TPR-like_helical_dom_sf"/>
</dbReference>